<evidence type="ECO:0000313" key="3">
    <source>
        <dbReference type="Proteomes" id="UP000190648"/>
    </source>
</evidence>
<name>A0A1V4KGJ0_PATFA</name>
<comment type="caution">
    <text evidence="2">The sequence shown here is derived from an EMBL/GenBank/DDBJ whole genome shotgun (WGS) entry which is preliminary data.</text>
</comment>
<dbReference type="Proteomes" id="UP000190648">
    <property type="component" value="Unassembled WGS sequence"/>
</dbReference>
<proteinExistence type="predicted"/>
<evidence type="ECO:0000313" key="2">
    <source>
        <dbReference type="EMBL" id="OPJ83501.1"/>
    </source>
</evidence>
<sequence length="68" mass="7456">MYNTRPVKITLSVAAVNAAGGCAPPEFCYERGYARKKLNSKDTYRGEKKNIIPRSPPPPHGRLLGAVQ</sequence>
<dbReference type="EMBL" id="LSYS01003169">
    <property type="protein sequence ID" value="OPJ83501.1"/>
    <property type="molecule type" value="Genomic_DNA"/>
</dbReference>
<dbReference type="PROSITE" id="PS51257">
    <property type="entry name" value="PROKAR_LIPOPROTEIN"/>
    <property type="match status" value="1"/>
</dbReference>
<reference evidence="2 3" key="1">
    <citation type="submission" date="2016-02" db="EMBL/GenBank/DDBJ databases">
        <title>Band-tailed pigeon sequencing and assembly.</title>
        <authorList>
            <person name="Soares A.E."/>
            <person name="Novak B.J."/>
            <person name="Rice E.S."/>
            <person name="O'Connell B."/>
            <person name="Chang D."/>
            <person name="Weber S."/>
            <person name="Shapiro B."/>
        </authorList>
    </citation>
    <scope>NUCLEOTIDE SEQUENCE [LARGE SCALE GENOMIC DNA]</scope>
    <source>
        <strain evidence="2">BTP2013</strain>
        <tissue evidence="2">Blood</tissue>
    </source>
</reference>
<feature type="compositionally biased region" description="Basic and acidic residues" evidence="1">
    <location>
        <begin position="40"/>
        <end position="50"/>
    </location>
</feature>
<keyword evidence="3" id="KW-1185">Reference proteome</keyword>
<gene>
    <name evidence="2" type="ORF">AV530_006383</name>
</gene>
<accession>A0A1V4KGJ0</accession>
<dbReference type="AlphaFoldDB" id="A0A1V4KGJ0"/>
<protein>
    <submittedName>
        <fullName evidence="2">Uncharacterized protein</fullName>
    </submittedName>
</protein>
<feature type="region of interest" description="Disordered" evidence="1">
    <location>
        <begin position="40"/>
        <end position="68"/>
    </location>
</feature>
<organism evidence="2 3">
    <name type="scientific">Patagioenas fasciata monilis</name>
    <dbReference type="NCBI Taxonomy" id="372326"/>
    <lineage>
        <taxon>Eukaryota</taxon>
        <taxon>Metazoa</taxon>
        <taxon>Chordata</taxon>
        <taxon>Craniata</taxon>
        <taxon>Vertebrata</taxon>
        <taxon>Euteleostomi</taxon>
        <taxon>Archelosauria</taxon>
        <taxon>Archosauria</taxon>
        <taxon>Dinosauria</taxon>
        <taxon>Saurischia</taxon>
        <taxon>Theropoda</taxon>
        <taxon>Coelurosauria</taxon>
        <taxon>Aves</taxon>
        <taxon>Neognathae</taxon>
        <taxon>Neoaves</taxon>
        <taxon>Columbimorphae</taxon>
        <taxon>Columbiformes</taxon>
        <taxon>Columbidae</taxon>
        <taxon>Patagioenas</taxon>
    </lineage>
</organism>
<evidence type="ECO:0000256" key="1">
    <source>
        <dbReference type="SAM" id="MobiDB-lite"/>
    </source>
</evidence>